<sequence length="139" mass="15369">MKLPRKSFGFTLVELLIVIAIIGILISVGLASFRRAQTQTRDGQRKADLENIAGALEQYYSDNNEYPTSLDDLTSGARVYLKAIPRDPSTDTEYGAANYINPTTQTYCLIIVDLEINPTDLMECPADGANYEFVVSPLD</sequence>
<protein>
    <recommendedName>
        <fullName evidence="9">Type II secretion system protein GspG C-terminal domain-containing protein</fullName>
    </recommendedName>
</protein>
<evidence type="ECO:0000256" key="4">
    <source>
        <dbReference type="ARBA" id="ARBA00022989"/>
    </source>
</evidence>
<evidence type="ECO:0000256" key="3">
    <source>
        <dbReference type="ARBA" id="ARBA00022692"/>
    </source>
</evidence>
<comment type="caution">
    <text evidence="7">The sequence shown here is derived from an EMBL/GenBank/DDBJ whole genome shotgun (WGS) entry which is preliminary data.</text>
</comment>
<dbReference type="GO" id="GO:0015628">
    <property type="term" value="P:protein secretion by the type II secretion system"/>
    <property type="evidence" value="ECO:0007669"/>
    <property type="project" value="InterPro"/>
</dbReference>
<evidence type="ECO:0000313" key="8">
    <source>
        <dbReference type="Proteomes" id="UP000177588"/>
    </source>
</evidence>
<evidence type="ECO:0000256" key="5">
    <source>
        <dbReference type="ARBA" id="ARBA00023136"/>
    </source>
</evidence>
<gene>
    <name evidence="7" type="ORF">A2Z24_02385</name>
</gene>
<keyword evidence="2" id="KW-0488">Methylation</keyword>
<dbReference type="Proteomes" id="UP000177588">
    <property type="component" value="Unassembled WGS sequence"/>
</dbReference>
<comment type="subcellular location">
    <subcellularLocation>
        <location evidence="1">Membrane</location>
        <topology evidence="1">Single-pass membrane protein</topology>
    </subcellularLocation>
</comment>
<evidence type="ECO:0000256" key="2">
    <source>
        <dbReference type="ARBA" id="ARBA00022481"/>
    </source>
</evidence>
<evidence type="ECO:0000256" key="6">
    <source>
        <dbReference type="SAM" id="Phobius"/>
    </source>
</evidence>
<dbReference type="PANTHER" id="PTHR30093">
    <property type="entry name" value="GENERAL SECRETION PATHWAY PROTEIN G"/>
    <property type="match status" value="1"/>
</dbReference>
<evidence type="ECO:0000313" key="7">
    <source>
        <dbReference type="EMBL" id="OGY25906.1"/>
    </source>
</evidence>
<organism evidence="7 8">
    <name type="scientific">Candidatus Woykebacteria bacterium RBG_16_44_10</name>
    <dbReference type="NCBI Taxonomy" id="1802597"/>
    <lineage>
        <taxon>Bacteria</taxon>
        <taxon>Candidatus Woykeibacteriota</taxon>
    </lineage>
</organism>
<keyword evidence="4 6" id="KW-1133">Transmembrane helix</keyword>
<dbReference type="PANTHER" id="PTHR30093:SF44">
    <property type="entry name" value="TYPE II SECRETION SYSTEM CORE PROTEIN G"/>
    <property type="match status" value="1"/>
</dbReference>
<proteinExistence type="predicted"/>
<keyword evidence="3 6" id="KW-0812">Transmembrane</keyword>
<evidence type="ECO:0000256" key="1">
    <source>
        <dbReference type="ARBA" id="ARBA00004167"/>
    </source>
</evidence>
<dbReference type="InterPro" id="IPR012902">
    <property type="entry name" value="N_methyl_site"/>
</dbReference>
<dbReference type="SUPFAM" id="SSF54523">
    <property type="entry name" value="Pili subunits"/>
    <property type="match status" value="1"/>
</dbReference>
<dbReference type="GO" id="GO:0016020">
    <property type="term" value="C:membrane"/>
    <property type="evidence" value="ECO:0007669"/>
    <property type="project" value="UniProtKB-SubCell"/>
</dbReference>
<dbReference type="InterPro" id="IPR045584">
    <property type="entry name" value="Pilin-like"/>
</dbReference>
<evidence type="ECO:0008006" key="9">
    <source>
        <dbReference type="Google" id="ProtNLM"/>
    </source>
</evidence>
<dbReference type="InterPro" id="IPR000983">
    <property type="entry name" value="Bac_GSPG_pilin"/>
</dbReference>
<keyword evidence="5 6" id="KW-0472">Membrane</keyword>
<dbReference type="EMBL" id="MHCT01000018">
    <property type="protein sequence ID" value="OGY25906.1"/>
    <property type="molecule type" value="Genomic_DNA"/>
</dbReference>
<dbReference type="PRINTS" id="PR00813">
    <property type="entry name" value="BCTERIALGSPG"/>
</dbReference>
<dbReference type="AlphaFoldDB" id="A0A1G1WDY0"/>
<name>A0A1G1WDY0_9BACT</name>
<dbReference type="Gene3D" id="3.30.700.10">
    <property type="entry name" value="Glycoprotein, Type 4 Pilin"/>
    <property type="match status" value="1"/>
</dbReference>
<accession>A0A1G1WDY0</accession>
<feature type="transmembrane region" description="Helical" evidence="6">
    <location>
        <begin position="12"/>
        <end position="33"/>
    </location>
</feature>
<dbReference type="NCBIfam" id="TIGR02532">
    <property type="entry name" value="IV_pilin_GFxxxE"/>
    <property type="match status" value="1"/>
</dbReference>
<dbReference type="Pfam" id="PF07963">
    <property type="entry name" value="N_methyl"/>
    <property type="match status" value="1"/>
</dbReference>
<reference evidence="7 8" key="1">
    <citation type="journal article" date="2016" name="Nat. Commun.">
        <title>Thousands of microbial genomes shed light on interconnected biogeochemical processes in an aquifer system.</title>
        <authorList>
            <person name="Anantharaman K."/>
            <person name="Brown C.T."/>
            <person name="Hug L.A."/>
            <person name="Sharon I."/>
            <person name="Castelle C.J."/>
            <person name="Probst A.J."/>
            <person name="Thomas B.C."/>
            <person name="Singh A."/>
            <person name="Wilkins M.J."/>
            <person name="Karaoz U."/>
            <person name="Brodie E.L."/>
            <person name="Williams K.H."/>
            <person name="Hubbard S.S."/>
            <person name="Banfield J.F."/>
        </authorList>
    </citation>
    <scope>NUCLEOTIDE SEQUENCE [LARGE SCALE GENOMIC DNA]</scope>
</reference>
<dbReference type="GO" id="GO:0015627">
    <property type="term" value="C:type II protein secretion system complex"/>
    <property type="evidence" value="ECO:0007669"/>
    <property type="project" value="InterPro"/>
</dbReference>